<dbReference type="Pfam" id="PF12765">
    <property type="entry name" value="Cohesin_HEAT"/>
    <property type="match status" value="1"/>
</dbReference>
<dbReference type="GO" id="GO:0071169">
    <property type="term" value="P:establishment of protein localization to chromatin"/>
    <property type="evidence" value="ECO:0007669"/>
    <property type="project" value="TreeGrafter"/>
</dbReference>
<accession>A0A183DS58</accession>
<dbReference type="GO" id="GO:0010468">
    <property type="term" value="P:regulation of gene expression"/>
    <property type="evidence" value="ECO:0007669"/>
    <property type="project" value="InterPro"/>
</dbReference>
<reference evidence="9" key="1">
    <citation type="submission" date="2016-06" db="UniProtKB">
        <authorList>
            <consortium name="WormBaseParasite"/>
        </authorList>
    </citation>
    <scope>IDENTIFICATION</scope>
</reference>
<dbReference type="Gene3D" id="1.25.10.10">
    <property type="entry name" value="Leucine-rich Repeat Variant"/>
    <property type="match status" value="2"/>
</dbReference>
<dbReference type="InterPro" id="IPR024986">
    <property type="entry name" value="Nipped-B_C"/>
</dbReference>
<proteinExistence type="inferred from homology"/>
<dbReference type="GO" id="GO:0003682">
    <property type="term" value="F:chromatin binding"/>
    <property type="evidence" value="ECO:0007669"/>
    <property type="project" value="TreeGrafter"/>
</dbReference>
<dbReference type="WBParaSite" id="GPUH_0001156301-mRNA-1">
    <property type="protein sequence ID" value="GPUH_0001156301-mRNA-1"/>
    <property type="gene ID" value="GPUH_0001156301"/>
</dbReference>
<dbReference type="SUPFAM" id="SSF48371">
    <property type="entry name" value="ARM repeat"/>
    <property type="match status" value="1"/>
</dbReference>
<dbReference type="GO" id="GO:0140588">
    <property type="term" value="P:chromatin looping"/>
    <property type="evidence" value="ECO:0007669"/>
    <property type="project" value="InterPro"/>
</dbReference>
<dbReference type="InterPro" id="IPR033031">
    <property type="entry name" value="Scc2/Nipped-B"/>
</dbReference>
<comment type="similarity">
    <text evidence="2 6">Belongs to the SCC2/Nipped-B family.</text>
</comment>
<keyword evidence="3 6" id="KW-0677">Repeat</keyword>
<sequence length="1036" mass="117352">LAVVDATVNDSLMESKKLADMFLMGFLTSPLICASAAPCCDFFMVEFNVGVIRFLIFIFGRLHRYRRYVSIASPAVCTAKAEEDYRRLFDHFLHDLLAAWYEPEWPAADMLVSLLSAHLMTITYSKNYDMSLRIASLDYLGIITAALRKHMQTTVSDDVRLSMVVKTLAYEELDESEQNGDINNVDISSYAVMFYAAVWYKSLCDELKQKKLDLKKVQNEPGVSEKEKRRAEKKFSLTQWHYSVGQRCIVAGEIFGSQFADEIQLSQIIRGIHGEPAVGLRTKAMRCLTMIIETDHSVLKIHEVRQAVQARMLDPNAAVREATIELIGKYLIAKPDYVPQYYPILIQRIMDSGVAVRKRVIRIMREICEQIPSYEKVPEILVAVIGRISDEEGVRKLAVETLQILLFQPVRERDCAQLVNKVLTVTNVMQICGEKIRYFEQFLNLLYKNNDRAVLVASRQIVDTLVDNVLSLDSIMASGSKAATKGSNTCKEDGVTSREAVEKQTEHHKQLLACMDTLLLFSKTKPELLVINILERVVPVMDHPSETFLSGVDQSLYKLVNDGTVSVVCPSISSLLIIGFVSRYFDLPNVMDRNDMKQFTTVNASQLLTSAAHADHGEFVELIFQILFKFCQNRDGGVRSKALDAIGQFTARYTQYLTREEVRRMYINLLRTDLESYRRLKKAALRNLELFLNVQETKMVKDNTEWQSTKDEHDLKEMELANSGLASAIIQVYWSTILNSYYTDCSDVRMDVVRVVTLTLKQGLVTPGSSIPTLIAMSTDPEPRIRSSVERALRDIDSKYSGMVMQGLVTPGSSIPTLIAMSTDPEPRIRSSVERALRDIDSKYSGMVMSKAITGIRQAFRLRKILKIDANNIVRGIRSLELLPTPSTSGSVESSKAKVFHRVPEKTANGQAMLSGLYQNLRGVRQQRRSFLSSVLRLFSEDSREKLTLEEWVYVADNLAMFPYQVIDEPLYVIRQIESIVSVSGQNIINTFMANLLPRSSNSEVADDDDVDFDAQLIYREFTNLSAKFKIFVKKI</sequence>
<keyword evidence="7" id="KW-0812">Transmembrane</keyword>
<evidence type="ECO:0000256" key="3">
    <source>
        <dbReference type="ARBA" id="ARBA00022737"/>
    </source>
</evidence>
<evidence type="ECO:0000256" key="5">
    <source>
        <dbReference type="ARBA" id="ARBA00023306"/>
    </source>
</evidence>
<keyword evidence="5 6" id="KW-0131">Cell cycle</keyword>
<dbReference type="PANTHER" id="PTHR21704:SF18">
    <property type="entry name" value="NIPPED-B-LIKE PROTEIN"/>
    <property type="match status" value="1"/>
</dbReference>
<evidence type="ECO:0000313" key="9">
    <source>
        <dbReference type="WBParaSite" id="GPUH_0001156301-mRNA-1"/>
    </source>
</evidence>
<keyword evidence="7" id="KW-0472">Membrane</keyword>
<keyword evidence="7" id="KW-1133">Transmembrane helix</keyword>
<comment type="subcellular location">
    <subcellularLocation>
        <location evidence="1 6">Nucleus</location>
    </subcellularLocation>
</comment>
<dbReference type="InterPro" id="IPR011989">
    <property type="entry name" value="ARM-like"/>
</dbReference>
<evidence type="ECO:0000256" key="7">
    <source>
        <dbReference type="SAM" id="Phobius"/>
    </source>
</evidence>
<dbReference type="InterPro" id="IPR026003">
    <property type="entry name" value="Cohesin_HEAT"/>
</dbReference>
<feature type="domain" description="Sister chromatid cohesion C-terminal" evidence="8">
    <location>
        <begin position="804"/>
        <end position="980"/>
    </location>
</feature>
<dbReference type="GO" id="GO:0090694">
    <property type="term" value="C:Scc2-Scc4 cohesin loading complex"/>
    <property type="evidence" value="ECO:0007669"/>
    <property type="project" value="TreeGrafter"/>
</dbReference>
<dbReference type="CDD" id="cd23958">
    <property type="entry name" value="SCC2"/>
    <property type="match status" value="1"/>
</dbReference>
<evidence type="ECO:0000256" key="6">
    <source>
        <dbReference type="RuleBase" id="RU364107"/>
    </source>
</evidence>
<dbReference type="GO" id="GO:1990414">
    <property type="term" value="P:replication-born double-strand break repair via sister chromatid exchange"/>
    <property type="evidence" value="ECO:0007669"/>
    <property type="project" value="TreeGrafter"/>
</dbReference>
<organism evidence="9">
    <name type="scientific">Gongylonema pulchrum</name>
    <dbReference type="NCBI Taxonomy" id="637853"/>
    <lineage>
        <taxon>Eukaryota</taxon>
        <taxon>Metazoa</taxon>
        <taxon>Ecdysozoa</taxon>
        <taxon>Nematoda</taxon>
        <taxon>Chromadorea</taxon>
        <taxon>Rhabditida</taxon>
        <taxon>Spirurina</taxon>
        <taxon>Spiruromorpha</taxon>
        <taxon>Spiruroidea</taxon>
        <taxon>Gongylonematidae</taxon>
        <taxon>Gongylonema</taxon>
    </lineage>
</organism>
<dbReference type="AlphaFoldDB" id="A0A183DS58"/>
<dbReference type="InterPro" id="IPR016024">
    <property type="entry name" value="ARM-type_fold"/>
</dbReference>
<evidence type="ECO:0000256" key="2">
    <source>
        <dbReference type="ARBA" id="ARBA00009252"/>
    </source>
</evidence>
<evidence type="ECO:0000256" key="4">
    <source>
        <dbReference type="ARBA" id="ARBA00023242"/>
    </source>
</evidence>
<dbReference type="Pfam" id="PF12830">
    <property type="entry name" value="Nipped-B_C"/>
    <property type="match status" value="1"/>
</dbReference>
<evidence type="ECO:0000259" key="8">
    <source>
        <dbReference type="Pfam" id="PF12830"/>
    </source>
</evidence>
<dbReference type="GO" id="GO:0061775">
    <property type="term" value="F:cohesin loader activity"/>
    <property type="evidence" value="ECO:0007669"/>
    <property type="project" value="InterPro"/>
</dbReference>
<feature type="transmembrane region" description="Helical" evidence="7">
    <location>
        <begin position="18"/>
        <end position="37"/>
    </location>
</feature>
<evidence type="ECO:0000256" key="1">
    <source>
        <dbReference type="ARBA" id="ARBA00004123"/>
    </source>
</evidence>
<protein>
    <recommendedName>
        <fullName evidence="6">Nipped-B protein</fullName>
    </recommendedName>
</protein>
<dbReference type="PANTHER" id="PTHR21704">
    <property type="entry name" value="NIPPED-B-LIKE PROTEIN DELANGIN SCC2-RELATED"/>
    <property type="match status" value="1"/>
</dbReference>
<keyword evidence="4 6" id="KW-0539">Nucleus</keyword>
<name>A0A183DS58_9BILA</name>
<dbReference type="GO" id="GO:0034087">
    <property type="term" value="P:establishment of mitotic sister chromatid cohesion"/>
    <property type="evidence" value="ECO:0007669"/>
    <property type="project" value="TreeGrafter"/>
</dbReference>